<dbReference type="GO" id="GO:0005506">
    <property type="term" value="F:iron ion binding"/>
    <property type="evidence" value="ECO:0007669"/>
    <property type="project" value="InterPro"/>
</dbReference>
<dbReference type="Gene3D" id="1.10.630.10">
    <property type="entry name" value="Cytochrome P450"/>
    <property type="match status" value="1"/>
</dbReference>
<protein>
    <submittedName>
        <fullName evidence="2">Cytochrome P450</fullName>
    </submittedName>
</protein>
<dbReference type="GO" id="GO:0020037">
    <property type="term" value="F:heme binding"/>
    <property type="evidence" value="ECO:0007669"/>
    <property type="project" value="InterPro"/>
</dbReference>
<evidence type="ECO:0000313" key="2">
    <source>
        <dbReference type="EMBL" id="AZQ77966.1"/>
    </source>
</evidence>
<dbReference type="GO" id="GO:0004497">
    <property type="term" value="F:monooxygenase activity"/>
    <property type="evidence" value="ECO:0007669"/>
    <property type="project" value="InterPro"/>
</dbReference>
<keyword evidence="3" id="KW-1185">Reference proteome</keyword>
<proteinExistence type="inferred from homology"/>
<dbReference type="Proteomes" id="UP000280344">
    <property type="component" value="Chromosome"/>
</dbReference>
<dbReference type="SUPFAM" id="SSF48264">
    <property type="entry name" value="Cytochrome P450"/>
    <property type="match status" value="1"/>
</dbReference>
<gene>
    <name evidence="2" type="ORF">EJ997_12070</name>
</gene>
<dbReference type="AlphaFoldDB" id="A0A3S9Q0A1"/>
<dbReference type="EMBL" id="CP034593">
    <property type="protein sequence ID" value="AZQ77966.1"/>
    <property type="molecule type" value="Genomic_DNA"/>
</dbReference>
<dbReference type="KEGG" id="flh:EJ997_12070"/>
<dbReference type="OrthoDB" id="502624at2"/>
<sequence>MTDARTLGDTSLRRCPVTHDDSSWTVWGNEEARLVANDPETFSSHVSKHLNVPNGMDGDEHRRFRTVIERYLSDDVIVPLYPGFEELATEIYASMGDSFNANDFGRLVAVRCQSQWLKWPASYENELLEWITENQAATRSGDKRRTKAVAEAFTDIVRRIVTTHEDDESPTAKLRHDTVEENGEQRPLAKEEIVSILRNWTSGDLGSIAYSIGIVAHFLATHHQIAADLRRYDEQGNTDALDRALDEILRIDDPFISNRRKTTKQVTIAGQEIPAGEKVVIHWTAANRDPRAVGYPDAYNPEGNAAHNLVYGSGPHVCPGRTLSTLELRAALVALLRGGNLVLTGEAPREENPVGGFASVPVRRTATNH</sequence>
<dbReference type="RefSeq" id="WP_126704768.1">
    <property type="nucleotide sequence ID" value="NZ_CP034593.1"/>
</dbReference>
<evidence type="ECO:0000256" key="1">
    <source>
        <dbReference type="ARBA" id="ARBA00010617"/>
    </source>
</evidence>
<dbReference type="PANTHER" id="PTHR46696:SF6">
    <property type="entry name" value="P450, PUTATIVE (EUROFUNG)-RELATED"/>
    <property type="match status" value="1"/>
</dbReference>
<accession>A0A3S9Q0A1</accession>
<evidence type="ECO:0000313" key="3">
    <source>
        <dbReference type="Proteomes" id="UP000280344"/>
    </source>
</evidence>
<dbReference type="InterPro" id="IPR036396">
    <property type="entry name" value="Cyt_P450_sf"/>
</dbReference>
<reference evidence="2 3" key="1">
    <citation type="submission" date="2018-12" db="EMBL/GenBank/DDBJ databases">
        <title>Complete genome sequence of Flaviflexus sp. H23T48.</title>
        <authorList>
            <person name="Bae J.-W."/>
            <person name="Lee J.-Y."/>
        </authorList>
    </citation>
    <scope>NUCLEOTIDE SEQUENCE [LARGE SCALE GENOMIC DNA]</scope>
    <source>
        <strain evidence="2 3">H23T48</strain>
    </source>
</reference>
<dbReference type="GO" id="GO:0016705">
    <property type="term" value="F:oxidoreductase activity, acting on paired donors, with incorporation or reduction of molecular oxygen"/>
    <property type="evidence" value="ECO:0007669"/>
    <property type="project" value="InterPro"/>
</dbReference>
<organism evidence="2 3">
    <name type="scientific">Flaviflexus ciconiae</name>
    <dbReference type="NCBI Taxonomy" id="2496867"/>
    <lineage>
        <taxon>Bacteria</taxon>
        <taxon>Bacillati</taxon>
        <taxon>Actinomycetota</taxon>
        <taxon>Actinomycetes</taxon>
        <taxon>Actinomycetales</taxon>
        <taxon>Actinomycetaceae</taxon>
        <taxon>Flaviflexus</taxon>
    </lineage>
</organism>
<name>A0A3S9Q0A1_9ACTO</name>
<comment type="similarity">
    <text evidence="1">Belongs to the cytochrome P450 family.</text>
</comment>
<dbReference type="Pfam" id="PF00067">
    <property type="entry name" value="p450"/>
    <property type="match status" value="1"/>
</dbReference>
<dbReference type="PANTHER" id="PTHR46696">
    <property type="entry name" value="P450, PUTATIVE (EUROFUNG)-RELATED"/>
    <property type="match status" value="1"/>
</dbReference>
<dbReference type="InterPro" id="IPR001128">
    <property type="entry name" value="Cyt_P450"/>
</dbReference>